<proteinExistence type="predicted"/>
<feature type="transmembrane region" description="Helical" evidence="1">
    <location>
        <begin position="220"/>
        <end position="244"/>
    </location>
</feature>
<sequence length="252" mass="24779">MPTADAAAPSPPGDAAPPARRAARAGVAEALGAPAVAMAATFLAFGAAVREAGLPIGWALAASWGVYGMPGQLVLVQHAASGGAAGVLPAVLGAVAVNARFLPMAIALAPMFAAPRRARAWSLLGAPFVAITPWAAAMRALPGMAPPGRLPWFLGFGLASWLVAGAAAMAGHAVAGLLDPATRAVLVFANPLYFALLLAADLGRPGTRGAVLAGAAAAPLALVLPAAWGLLAAGVVGGTAAFFLGRRGGRRV</sequence>
<keyword evidence="1" id="KW-0472">Membrane</keyword>
<dbReference type="EMBL" id="BMKS01000011">
    <property type="protein sequence ID" value="GGG43332.1"/>
    <property type="molecule type" value="Genomic_DNA"/>
</dbReference>
<dbReference type="Proteomes" id="UP000597507">
    <property type="component" value="Unassembled WGS sequence"/>
</dbReference>
<feature type="transmembrane region" description="Helical" evidence="1">
    <location>
        <begin position="153"/>
        <end position="174"/>
    </location>
</feature>
<dbReference type="AlphaFoldDB" id="A0A8J2ZE37"/>
<evidence type="ECO:0000313" key="3">
    <source>
        <dbReference type="Proteomes" id="UP000597507"/>
    </source>
</evidence>
<dbReference type="InterPro" id="IPR011606">
    <property type="entry name" value="Brnchd-chn_aa_trnsp_permease"/>
</dbReference>
<feature type="transmembrane region" description="Helical" evidence="1">
    <location>
        <begin position="30"/>
        <end position="49"/>
    </location>
</feature>
<keyword evidence="1" id="KW-1133">Transmembrane helix</keyword>
<feature type="transmembrane region" description="Helical" evidence="1">
    <location>
        <begin position="121"/>
        <end position="141"/>
    </location>
</feature>
<keyword evidence="3" id="KW-1185">Reference proteome</keyword>
<evidence type="ECO:0000313" key="2">
    <source>
        <dbReference type="EMBL" id="GGG43332.1"/>
    </source>
</evidence>
<keyword evidence="1" id="KW-0812">Transmembrane</keyword>
<organism evidence="2 3">
    <name type="scientific">Caldovatus sediminis</name>
    <dbReference type="NCBI Taxonomy" id="2041189"/>
    <lineage>
        <taxon>Bacteria</taxon>
        <taxon>Pseudomonadati</taxon>
        <taxon>Pseudomonadota</taxon>
        <taxon>Alphaproteobacteria</taxon>
        <taxon>Acetobacterales</taxon>
        <taxon>Roseomonadaceae</taxon>
        <taxon>Caldovatus</taxon>
    </lineage>
</organism>
<feature type="transmembrane region" description="Helical" evidence="1">
    <location>
        <begin position="181"/>
        <end position="200"/>
    </location>
</feature>
<feature type="transmembrane region" description="Helical" evidence="1">
    <location>
        <begin position="87"/>
        <end position="109"/>
    </location>
</feature>
<feature type="transmembrane region" description="Helical" evidence="1">
    <location>
        <begin position="56"/>
        <end position="75"/>
    </location>
</feature>
<protein>
    <recommendedName>
        <fullName evidence="4">Branched-chain amino acid ABC transporter permease</fullName>
    </recommendedName>
</protein>
<dbReference type="Pfam" id="PF03591">
    <property type="entry name" value="AzlC"/>
    <property type="match status" value="1"/>
</dbReference>
<reference evidence="2 3" key="1">
    <citation type="journal article" date="2014" name="Int. J. Syst. Evol. Microbiol.">
        <title>Complete genome sequence of Corynebacterium casei LMG S-19264T (=DSM 44701T), isolated from a smear-ripened cheese.</title>
        <authorList>
            <consortium name="US DOE Joint Genome Institute (JGI-PGF)"/>
            <person name="Walter F."/>
            <person name="Albersmeier A."/>
            <person name="Kalinowski J."/>
            <person name="Ruckert C."/>
        </authorList>
    </citation>
    <scope>NUCLEOTIDE SEQUENCE [LARGE SCALE GENOMIC DNA]</scope>
    <source>
        <strain evidence="2 3">CGMCC 1.16330</strain>
    </source>
</reference>
<gene>
    <name evidence="2" type="ORF">GCM10010964_33430</name>
</gene>
<evidence type="ECO:0008006" key="4">
    <source>
        <dbReference type="Google" id="ProtNLM"/>
    </source>
</evidence>
<accession>A0A8J2ZE37</accession>
<evidence type="ECO:0000256" key="1">
    <source>
        <dbReference type="SAM" id="Phobius"/>
    </source>
</evidence>
<name>A0A8J2ZE37_9PROT</name>
<dbReference type="RefSeq" id="WP_188902286.1">
    <property type="nucleotide sequence ID" value="NZ_BMKS01000011.1"/>
</dbReference>
<comment type="caution">
    <text evidence="2">The sequence shown here is derived from an EMBL/GenBank/DDBJ whole genome shotgun (WGS) entry which is preliminary data.</text>
</comment>